<name>A0A975BQ21_9BACT</name>
<dbReference type="EMBL" id="CP061800">
    <property type="protein sequence ID" value="QTA89465.1"/>
    <property type="molecule type" value="Genomic_DNA"/>
</dbReference>
<protein>
    <submittedName>
        <fullName evidence="1">Uncharacterized protein</fullName>
    </submittedName>
</protein>
<dbReference type="AlphaFoldDB" id="A0A975BQ21"/>
<proteinExistence type="predicted"/>
<evidence type="ECO:0000313" key="1">
    <source>
        <dbReference type="EMBL" id="QTA89465.1"/>
    </source>
</evidence>
<dbReference type="Proteomes" id="UP000663722">
    <property type="component" value="Chromosome"/>
</dbReference>
<sequence length="37" mass="4429">MRRLQELWIPAFAGMTRDPARSDQKNLIIEFKQLKIN</sequence>
<evidence type="ECO:0000313" key="2">
    <source>
        <dbReference type="Proteomes" id="UP000663722"/>
    </source>
</evidence>
<reference evidence="1" key="1">
    <citation type="journal article" date="2021" name="Microb. Physiol.">
        <title>Proteogenomic Insights into the Physiology of Marine, Sulfate-Reducing, Filamentous Desulfonema limicola and Desulfonema magnum.</title>
        <authorList>
            <person name="Schnaars V."/>
            <person name="Wohlbrand L."/>
            <person name="Scheve S."/>
            <person name="Hinrichs C."/>
            <person name="Reinhardt R."/>
            <person name="Rabus R."/>
        </authorList>
    </citation>
    <scope>NUCLEOTIDE SEQUENCE</scope>
    <source>
        <strain evidence="1">4be13</strain>
    </source>
</reference>
<accession>A0A975BQ21</accession>
<gene>
    <name evidence="1" type="ORF">dnm_055210</name>
</gene>
<organism evidence="1 2">
    <name type="scientific">Desulfonema magnum</name>
    <dbReference type="NCBI Taxonomy" id="45655"/>
    <lineage>
        <taxon>Bacteria</taxon>
        <taxon>Pseudomonadati</taxon>
        <taxon>Thermodesulfobacteriota</taxon>
        <taxon>Desulfobacteria</taxon>
        <taxon>Desulfobacterales</taxon>
        <taxon>Desulfococcaceae</taxon>
        <taxon>Desulfonema</taxon>
    </lineage>
</organism>
<keyword evidence="2" id="KW-1185">Reference proteome</keyword>
<dbReference type="KEGG" id="dmm:dnm_055210"/>